<organism evidence="10 11">
    <name type="scientific">Thalassolituus marinus</name>
    <dbReference type="NCBI Taxonomy" id="671053"/>
    <lineage>
        <taxon>Bacteria</taxon>
        <taxon>Pseudomonadati</taxon>
        <taxon>Pseudomonadota</taxon>
        <taxon>Gammaproteobacteria</taxon>
        <taxon>Oceanospirillales</taxon>
        <taxon>Oceanospirillaceae</taxon>
        <taxon>Thalassolituus</taxon>
    </lineage>
</organism>
<dbReference type="GO" id="GO:0008233">
    <property type="term" value="F:peptidase activity"/>
    <property type="evidence" value="ECO:0007669"/>
    <property type="project" value="UniProtKB-KW"/>
</dbReference>
<feature type="transmembrane region" description="Helical" evidence="7">
    <location>
        <begin position="223"/>
        <end position="245"/>
    </location>
</feature>
<evidence type="ECO:0000313" key="11">
    <source>
        <dbReference type="Proteomes" id="UP000714380"/>
    </source>
</evidence>
<dbReference type="Proteomes" id="UP000714380">
    <property type="component" value="Unassembled WGS sequence"/>
</dbReference>
<keyword evidence="4 7" id="KW-0812">Transmembrane</keyword>
<dbReference type="Pfam" id="PF01694">
    <property type="entry name" value="Rhomboid"/>
    <property type="match status" value="1"/>
</dbReference>
<dbReference type="PANTHER" id="PTHR43066">
    <property type="entry name" value="RHOMBOID-RELATED PROTEIN"/>
    <property type="match status" value="1"/>
</dbReference>
<evidence type="ECO:0000256" key="2">
    <source>
        <dbReference type="ARBA" id="ARBA00022475"/>
    </source>
</evidence>
<keyword evidence="11" id="KW-1185">Reference proteome</keyword>
<comment type="subcellular location">
    <subcellularLocation>
        <location evidence="1">Membrane</location>
        <topology evidence="1">Multi-pass membrane protein</topology>
    </subcellularLocation>
</comment>
<keyword evidence="2" id="KW-1003">Cell membrane</keyword>
<evidence type="ECO:0000256" key="5">
    <source>
        <dbReference type="ARBA" id="ARBA00022989"/>
    </source>
</evidence>
<proteinExistence type="predicted"/>
<evidence type="ECO:0000256" key="7">
    <source>
        <dbReference type="SAM" id="Phobius"/>
    </source>
</evidence>
<dbReference type="RefSeq" id="WP_225676318.1">
    <property type="nucleotide sequence ID" value="NZ_JAEDAH010000095.1"/>
</dbReference>
<feature type="transmembrane region" description="Helical" evidence="7">
    <location>
        <begin position="170"/>
        <end position="189"/>
    </location>
</feature>
<keyword evidence="6 7" id="KW-0472">Membrane</keyword>
<evidence type="ECO:0000259" key="9">
    <source>
        <dbReference type="Pfam" id="PF16733"/>
    </source>
</evidence>
<keyword evidence="10" id="KW-0378">Hydrolase</keyword>
<dbReference type="InterPro" id="IPR038244">
    <property type="entry name" value="NRho_sf"/>
</dbReference>
<keyword evidence="10" id="KW-0645">Protease</keyword>
<feature type="transmembrane region" description="Helical" evidence="7">
    <location>
        <begin position="141"/>
        <end position="158"/>
    </location>
</feature>
<dbReference type="InterPro" id="IPR022764">
    <property type="entry name" value="Peptidase_S54_rhomboid_dom"/>
</dbReference>
<dbReference type="Pfam" id="PF16733">
    <property type="entry name" value="NRho"/>
    <property type="match status" value="1"/>
</dbReference>
<dbReference type="GO" id="GO:0006508">
    <property type="term" value="P:proteolysis"/>
    <property type="evidence" value="ECO:0007669"/>
    <property type="project" value="UniProtKB-KW"/>
</dbReference>
<protein>
    <submittedName>
        <fullName evidence="10">Rhomboid family intramembrane serine protease</fullName>
    </submittedName>
</protein>
<dbReference type="EMBL" id="JAEDAH010000095">
    <property type="protein sequence ID" value="MCA6064901.1"/>
    <property type="molecule type" value="Genomic_DNA"/>
</dbReference>
<evidence type="ECO:0000259" key="8">
    <source>
        <dbReference type="Pfam" id="PF01694"/>
    </source>
</evidence>
<sequence>MALLVLVAPAGADLSPLTQHLWAEKIAHRVVEHQGEQMLYLADEADEPRVRALFDEWREGQLIAPAVEASQPVFFQFLLNALATPLTLAGLLLFIAVFIWMRVSDSWIVWLTMGAEYWPDQRFSIAAYSAIGLWDFWRPTLLHFSLLHLLFNGTWWWVLGRRIEQCDGRLAMLAIILLCGLAGNIAQWWYAGPAFGGASGVTMGMMAWVGLRMKRVPYGLPKALLPVMVAWLLLELTADTMIPGLTSTAHGAHIGGLLAGFAMAALWPAAKQYSTDSERASDDT</sequence>
<evidence type="ECO:0000313" key="10">
    <source>
        <dbReference type="EMBL" id="MCA6064901.1"/>
    </source>
</evidence>
<evidence type="ECO:0000256" key="1">
    <source>
        <dbReference type="ARBA" id="ARBA00004141"/>
    </source>
</evidence>
<reference evidence="10 11" key="1">
    <citation type="submission" date="2020-12" db="EMBL/GenBank/DDBJ databases">
        <title>Novel Thalassolituus-related marine hydrocarbonoclastic bacteria mediated algae-derived hydrocarbons mineralization in twilight zone of the northern South China Sea.</title>
        <authorList>
            <person name="Dong C."/>
        </authorList>
    </citation>
    <scope>NUCLEOTIDE SEQUENCE [LARGE SCALE GENOMIC DNA]</scope>
    <source>
        <strain evidence="10 11">IMCC1826</strain>
    </source>
</reference>
<feature type="transmembrane region" description="Helical" evidence="7">
    <location>
        <begin position="77"/>
        <end position="101"/>
    </location>
</feature>
<evidence type="ECO:0000256" key="6">
    <source>
        <dbReference type="ARBA" id="ARBA00023136"/>
    </source>
</evidence>
<gene>
    <name evidence="10" type="ORF">I9W95_14910</name>
</gene>
<accession>A0ABS7ZT28</accession>
<evidence type="ECO:0000256" key="4">
    <source>
        <dbReference type="ARBA" id="ARBA00022692"/>
    </source>
</evidence>
<name>A0ABS7ZT28_9GAMM</name>
<keyword evidence="3" id="KW-0997">Cell inner membrane</keyword>
<feature type="domain" description="Peptidase S54 rhomboid" evidence="8">
    <location>
        <begin position="133"/>
        <end position="266"/>
    </location>
</feature>
<dbReference type="PANTHER" id="PTHR43066:SF26">
    <property type="entry name" value="RHOMBOID PROTEASE GLPG"/>
    <property type="match status" value="1"/>
</dbReference>
<feature type="transmembrane region" description="Helical" evidence="7">
    <location>
        <begin position="195"/>
        <end position="211"/>
    </location>
</feature>
<keyword evidence="5 7" id="KW-1133">Transmembrane helix</keyword>
<feature type="transmembrane region" description="Helical" evidence="7">
    <location>
        <begin position="251"/>
        <end position="270"/>
    </location>
</feature>
<feature type="domain" description="Rhomboid protease N-terminal" evidence="9">
    <location>
        <begin position="3"/>
        <end position="61"/>
    </location>
</feature>
<dbReference type="SUPFAM" id="SSF144091">
    <property type="entry name" value="Rhomboid-like"/>
    <property type="match status" value="1"/>
</dbReference>
<evidence type="ECO:0000256" key="3">
    <source>
        <dbReference type="ARBA" id="ARBA00022519"/>
    </source>
</evidence>
<dbReference type="InterPro" id="IPR035952">
    <property type="entry name" value="Rhomboid-like_sf"/>
</dbReference>
<dbReference type="Gene3D" id="1.20.1540.10">
    <property type="entry name" value="Rhomboid-like"/>
    <property type="match status" value="1"/>
</dbReference>
<dbReference type="InterPro" id="IPR031976">
    <property type="entry name" value="NRho"/>
</dbReference>
<comment type="caution">
    <text evidence="10">The sequence shown here is derived from an EMBL/GenBank/DDBJ whole genome shotgun (WGS) entry which is preliminary data.</text>
</comment>
<dbReference type="Gene3D" id="3.30.70.2080">
    <property type="match status" value="1"/>
</dbReference>